<feature type="domain" description="Fido" evidence="4">
    <location>
        <begin position="109"/>
        <end position="278"/>
    </location>
</feature>
<dbReference type="InterPro" id="IPR003812">
    <property type="entry name" value="Fido"/>
</dbReference>
<gene>
    <name evidence="5" type="ORF">BCL90_4639</name>
</gene>
<organism evidence="5 6">
    <name type="scientific">Pedobacter alluvionis</name>
    <dbReference type="NCBI Taxonomy" id="475253"/>
    <lineage>
        <taxon>Bacteria</taxon>
        <taxon>Pseudomonadati</taxon>
        <taxon>Bacteroidota</taxon>
        <taxon>Sphingobacteriia</taxon>
        <taxon>Sphingobacteriales</taxon>
        <taxon>Sphingobacteriaceae</taxon>
        <taxon>Pedobacter</taxon>
    </lineage>
</organism>
<dbReference type="InterPro" id="IPR040198">
    <property type="entry name" value="Fido_containing"/>
</dbReference>
<evidence type="ECO:0000313" key="6">
    <source>
        <dbReference type="Proteomes" id="UP000273898"/>
    </source>
</evidence>
<feature type="binding site" evidence="3">
    <location>
        <begin position="218"/>
        <end position="225"/>
    </location>
    <ligand>
        <name>ATP</name>
        <dbReference type="ChEBI" id="CHEBI:30616"/>
    </ligand>
</feature>
<evidence type="ECO:0000259" key="4">
    <source>
        <dbReference type="PROSITE" id="PS51459"/>
    </source>
</evidence>
<dbReference type="EMBL" id="RCCK01000015">
    <property type="protein sequence ID" value="RLJ71822.1"/>
    <property type="molecule type" value="Genomic_DNA"/>
</dbReference>
<feature type="binding site" evidence="1">
    <location>
        <begin position="219"/>
        <end position="225"/>
    </location>
    <ligand>
        <name>ATP</name>
        <dbReference type="ChEBI" id="CHEBI:30616"/>
    </ligand>
</feature>
<dbReference type="Gene3D" id="1.10.3290.10">
    <property type="entry name" value="Fido-like domain"/>
    <property type="match status" value="1"/>
</dbReference>
<dbReference type="InterPro" id="IPR048770">
    <property type="entry name" value="SoFic-like_C"/>
</dbReference>
<dbReference type="Pfam" id="PF13784">
    <property type="entry name" value="Fic_N"/>
    <property type="match status" value="1"/>
</dbReference>
<dbReference type="PIRSF" id="PIRSF038925">
    <property type="entry name" value="AMP-prot_trans"/>
    <property type="match status" value="1"/>
</dbReference>
<keyword evidence="1" id="KW-0067">ATP-binding</keyword>
<dbReference type="AlphaFoldDB" id="A0A497XWX5"/>
<dbReference type="InterPro" id="IPR026287">
    <property type="entry name" value="SoFic-like"/>
</dbReference>
<proteinExistence type="predicted"/>
<dbReference type="InterPro" id="IPR036597">
    <property type="entry name" value="Fido-like_dom_sf"/>
</dbReference>
<name>A0A497XWX5_9SPHI</name>
<reference evidence="5 6" key="1">
    <citation type="submission" date="2018-10" db="EMBL/GenBank/DDBJ databases">
        <title>Genomic Encyclopedia of Archaeal and Bacterial Type Strains, Phase II (KMG-II): from individual species to whole genera.</title>
        <authorList>
            <person name="Goeker M."/>
        </authorList>
    </citation>
    <scope>NUCLEOTIDE SEQUENCE [LARGE SCALE GENOMIC DNA]</scope>
    <source>
        <strain evidence="5 6">DSM 19624</strain>
    </source>
</reference>
<dbReference type="Pfam" id="PF02661">
    <property type="entry name" value="Fic"/>
    <property type="match status" value="1"/>
</dbReference>
<dbReference type="PANTHER" id="PTHR13504">
    <property type="entry name" value="FIDO DOMAIN-CONTAINING PROTEIN DDB_G0283145"/>
    <property type="match status" value="1"/>
</dbReference>
<feature type="active site" evidence="2">
    <location>
        <position position="214"/>
    </location>
</feature>
<protein>
    <submittedName>
        <fullName evidence="5">Fic family protein</fullName>
    </submittedName>
</protein>
<dbReference type="Pfam" id="PF21248">
    <property type="entry name" value="SoFic-like_C"/>
    <property type="match status" value="1"/>
</dbReference>
<dbReference type="SUPFAM" id="SSF140931">
    <property type="entry name" value="Fic-like"/>
    <property type="match status" value="1"/>
</dbReference>
<dbReference type="InterPro" id="IPR025758">
    <property type="entry name" value="Fic/DOC_N"/>
</dbReference>
<feature type="binding site" evidence="1">
    <location>
        <position position="79"/>
    </location>
    <ligand>
        <name>ATP</name>
        <dbReference type="ChEBI" id="CHEBI:30616"/>
    </ligand>
</feature>
<accession>A0A497XWX5</accession>
<feature type="binding site" evidence="1">
    <location>
        <position position="214"/>
    </location>
    <ligand>
        <name>ATP</name>
        <dbReference type="ChEBI" id="CHEBI:30616"/>
    </ligand>
</feature>
<evidence type="ECO:0000313" key="5">
    <source>
        <dbReference type="EMBL" id="RLJ71822.1"/>
    </source>
</evidence>
<feature type="binding site" evidence="1">
    <location>
        <position position="256"/>
    </location>
    <ligand>
        <name>ATP</name>
        <dbReference type="ChEBI" id="CHEBI:30616"/>
    </ligand>
</feature>
<dbReference type="PANTHER" id="PTHR13504:SF35">
    <property type="entry name" value="PROTEIN ADENYLYLTRANSFERASE SOFIC"/>
    <property type="match status" value="1"/>
</dbReference>
<comment type="caution">
    <text evidence="5">The sequence shown here is derived from an EMBL/GenBank/DDBJ whole genome shotgun (WGS) entry which is preliminary data.</text>
</comment>
<evidence type="ECO:0000256" key="3">
    <source>
        <dbReference type="PIRSR" id="PIRSR640198-2"/>
    </source>
</evidence>
<evidence type="ECO:0000256" key="1">
    <source>
        <dbReference type="PIRSR" id="PIRSR038925-1"/>
    </source>
</evidence>
<dbReference type="GO" id="GO:0005524">
    <property type="term" value="F:ATP binding"/>
    <property type="evidence" value="ECO:0007669"/>
    <property type="project" value="UniProtKB-KW"/>
</dbReference>
<evidence type="ECO:0000256" key="2">
    <source>
        <dbReference type="PIRSR" id="PIRSR640198-1"/>
    </source>
</evidence>
<dbReference type="PROSITE" id="PS51459">
    <property type="entry name" value="FIDO"/>
    <property type="match status" value="1"/>
</dbReference>
<sequence>MLYLKMAIMINPDRTKPWNSLPELPIDQNIYLDVDILLQLGNSKAALARLQGRSIAIPNQGLLINSISLQEAKASSAIENIFTTDDELYKACSEENVGQVNGPAKEILYYREALWEGHQYLQEDRAIDIEYFVKMYRIVSQFNDSIRPPVAQVVIKEGGSGPNAGKVFYTPPRGAGIIEAKMNNLITFLNDEVNFPLDPLLKMAIGHYQFEAIHPFRDGNGRTGRIFNINYLTKKGLLDYPILFLSKYIMQNKEEYYAGLAGITQRGSWKNWLLYMLKAVEVTANITYDKINDIITAKEAIMEAVMADTDIQRPDSLISSIFTQPFTRVQHLVKAGIYSENTARKYLDLLTKMGVLEKRTVGKGHYFLNLELYRILSE</sequence>
<dbReference type="Proteomes" id="UP000273898">
    <property type="component" value="Unassembled WGS sequence"/>
</dbReference>
<feature type="binding site" evidence="3">
    <location>
        <begin position="256"/>
        <end position="257"/>
    </location>
    <ligand>
        <name>ATP</name>
        <dbReference type="ChEBI" id="CHEBI:30616"/>
    </ligand>
</feature>
<keyword evidence="1" id="KW-0547">Nucleotide-binding</keyword>